<keyword evidence="11" id="KW-1185">Reference proteome</keyword>
<dbReference type="NCBIfam" id="TIGR00619">
    <property type="entry name" value="sbcd"/>
    <property type="match status" value="1"/>
</dbReference>
<comment type="subunit">
    <text evidence="2 7">Heterodimer of SbcC and SbcD.</text>
</comment>
<accession>A0ABU3L2K8</accession>
<comment type="function">
    <text evidence="7">SbcCD cleaves DNA hairpin structures. These structures can inhibit DNA replication and are intermediates in certain DNA recombination reactions. The complex acts as a 3'-&gt;5' double strand exonuclease that can open hairpins. It also has a 5' single-strand endonuclease activity.</text>
</comment>
<evidence type="ECO:0000256" key="5">
    <source>
        <dbReference type="ARBA" id="ARBA00022801"/>
    </source>
</evidence>
<dbReference type="InterPro" id="IPR004593">
    <property type="entry name" value="SbcD"/>
</dbReference>
<keyword evidence="7" id="KW-0233">DNA recombination</keyword>
<dbReference type="InterPro" id="IPR004843">
    <property type="entry name" value="Calcineurin-like_PHP"/>
</dbReference>
<protein>
    <recommendedName>
        <fullName evidence="3 7">Nuclease SbcCD subunit D</fullName>
    </recommendedName>
</protein>
<gene>
    <name evidence="7 10" type="primary">sbcD</name>
    <name evidence="10" type="ORF">RQM65_04770</name>
</gene>
<keyword evidence="5 7" id="KW-0378">Hydrolase</keyword>
<dbReference type="PANTHER" id="PTHR30337:SF0">
    <property type="entry name" value="NUCLEASE SBCCD SUBUNIT D"/>
    <property type="match status" value="1"/>
</dbReference>
<dbReference type="Gene3D" id="3.60.21.10">
    <property type="match status" value="1"/>
</dbReference>
<evidence type="ECO:0000259" key="9">
    <source>
        <dbReference type="Pfam" id="PF12320"/>
    </source>
</evidence>
<evidence type="ECO:0000256" key="4">
    <source>
        <dbReference type="ARBA" id="ARBA00022722"/>
    </source>
</evidence>
<dbReference type="EMBL" id="JAVTTP010000001">
    <property type="protein sequence ID" value="MDT7827975.1"/>
    <property type="molecule type" value="Genomic_DNA"/>
</dbReference>
<sequence length="402" mass="45240">MKIIHTADWHIGKKLHKHNLIADFDLFIDWLANRIADLEVDLLLVSGDIFDLANPSSEAREQYYRSLLRLRKLDTKIILTGGNHDSPAMLDAPQQLLKELDISVVGGMSDCINDTIIPVKSSSGETELVVAAIPFLRDTDLRTAHTGDTYDDRLAAVRMGIETIFCSAAEQCSKKYPDIPAIAMGHLFATGAETSESERDIQIGNQAAFEANRFGSGFDYVALGHIHKPQRINATIPTYYSGSPIPLSFSEQSDEKRILFLDTEKSFVPQSIPVPSFRSLLKIKGTMSRLSAKLSTLPENNALDTLIEVELHEESYDAEKMFQLDSLISSFDMPGYEIVKHKTYFSIAEKKLGQYETPEKLEDVRPKDVFLKRISEHEYENETKKELLSAFEEILDEVYTEA</sequence>
<evidence type="ECO:0000256" key="3">
    <source>
        <dbReference type="ARBA" id="ARBA00013365"/>
    </source>
</evidence>
<dbReference type="Proteomes" id="UP001250656">
    <property type="component" value="Unassembled WGS sequence"/>
</dbReference>
<name>A0ABU3L2K8_9FLAO</name>
<dbReference type="PANTHER" id="PTHR30337">
    <property type="entry name" value="COMPONENT OF ATP-DEPENDENT DSDNA EXONUCLEASE"/>
    <property type="match status" value="1"/>
</dbReference>
<organism evidence="10 11">
    <name type="scientific">Pricia mediterranea</name>
    <dbReference type="NCBI Taxonomy" id="3076079"/>
    <lineage>
        <taxon>Bacteria</taxon>
        <taxon>Pseudomonadati</taxon>
        <taxon>Bacteroidota</taxon>
        <taxon>Flavobacteriia</taxon>
        <taxon>Flavobacteriales</taxon>
        <taxon>Flavobacteriaceae</taxon>
        <taxon>Pricia</taxon>
    </lineage>
</organism>
<dbReference type="GO" id="GO:0004527">
    <property type="term" value="F:exonuclease activity"/>
    <property type="evidence" value="ECO:0007669"/>
    <property type="project" value="UniProtKB-KW"/>
</dbReference>
<dbReference type="SUPFAM" id="SSF56300">
    <property type="entry name" value="Metallo-dependent phosphatases"/>
    <property type="match status" value="1"/>
</dbReference>
<evidence type="ECO:0000313" key="10">
    <source>
        <dbReference type="EMBL" id="MDT7827975.1"/>
    </source>
</evidence>
<dbReference type="InterPro" id="IPR029052">
    <property type="entry name" value="Metallo-depent_PP-like"/>
</dbReference>
<dbReference type="RefSeq" id="WP_314013106.1">
    <property type="nucleotide sequence ID" value="NZ_JAVTTP010000001.1"/>
</dbReference>
<keyword evidence="7" id="KW-0255">Endonuclease</keyword>
<comment type="similarity">
    <text evidence="1 7">Belongs to the SbcD family.</text>
</comment>
<evidence type="ECO:0000256" key="1">
    <source>
        <dbReference type="ARBA" id="ARBA00010555"/>
    </source>
</evidence>
<dbReference type="Pfam" id="PF00149">
    <property type="entry name" value="Metallophos"/>
    <property type="match status" value="1"/>
</dbReference>
<evidence type="ECO:0000259" key="8">
    <source>
        <dbReference type="Pfam" id="PF00149"/>
    </source>
</evidence>
<comment type="caution">
    <text evidence="10">The sequence shown here is derived from an EMBL/GenBank/DDBJ whole genome shotgun (WGS) entry which is preliminary data.</text>
</comment>
<keyword evidence="6 7" id="KW-0269">Exonuclease</keyword>
<feature type="domain" description="Nuclease SbcCD subunit D C-terminal" evidence="9">
    <location>
        <begin position="277"/>
        <end position="377"/>
    </location>
</feature>
<evidence type="ECO:0000256" key="7">
    <source>
        <dbReference type="RuleBase" id="RU363069"/>
    </source>
</evidence>
<dbReference type="Pfam" id="PF12320">
    <property type="entry name" value="SbcD_C"/>
    <property type="match status" value="1"/>
</dbReference>
<dbReference type="InterPro" id="IPR041796">
    <property type="entry name" value="Mre11_N"/>
</dbReference>
<dbReference type="InterPro" id="IPR050535">
    <property type="entry name" value="DNA_Repair-Maintenance_Comp"/>
</dbReference>
<evidence type="ECO:0000256" key="6">
    <source>
        <dbReference type="ARBA" id="ARBA00022839"/>
    </source>
</evidence>
<feature type="domain" description="Calcineurin-like phosphoesterase" evidence="8">
    <location>
        <begin position="1"/>
        <end position="229"/>
    </location>
</feature>
<dbReference type="InterPro" id="IPR026843">
    <property type="entry name" value="SbcD_C"/>
</dbReference>
<evidence type="ECO:0000313" key="11">
    <source>
        <dbReference type="Proteomes" id="UP001250656"/>
    </source>
</evidence>
<dbReference type="CDD" id="cd00840">
    <property type="entry name" value="MPP_Mre11_N"/>
    <property type="match status" value="1"/>
</dbReference>
<proteinExistence type="inferred from homology"/>
<evidence type="ECO:0000256" key="2">
    <source>
        <dbReference type="ARBA" id="ARBA00011322"/>
    </source>
</evidence>
<keyword evidence="7" id="KW-0235">DNA replication</keyword>
<keyword evidence="4 7" id="KW-0540">Nuclease</keyword>
<reference evidence="10 11" key="1">
    <citation type="submission" date="2023-09" db="EMBL/GenBank/DDBJ databases">
        <title>Novel taxa isolated from Blanes Bay.</title>
        <authorList>
            <person name="Rey-Velasco X."/>
            <person name="Lucena T."/>
        </authorList>
    </citation>
    <scope>NUCLEOTIDE SEQUENCE [LARGE SCALE GENOMIC DNA]</scope>
    <source>
        <strain evidence="10 11">S334</strain>
    </source>
</reference>